<keyword evidence="16" id="KW-1185">Reference proteome</keyword>
<comment type="caution">
    <text evidence="15">The sequence shown here is derived from an EMBL/GenBank/DDBJ whole genome shotgun (WGS) entry which is preliminary data.</text>
</comment>
<dbReference type="EC" id="2.7.13.3" evidence="3"/>
<dbReference type="Gene3D" id="1.10.287.130">
    <property type="match status" value="1"/>
</dbReference>
<accession>A0A0F5IAL4</accession>
<dbReference type="SUPFAM" id="SSF47384">
    <property type="entry name" value="Homodimeric domain of signal transducing histidine kinase"/>
    <property type="match status" value="1"/>
</dbReference>
<evidence type="ECO:0000256" key="2">
    <source>
        <dbReference type="ARBA" id="ARBA00004651"/>
    </source>
</evidence>
<comment type="catalytic activity">
    <reaction evidence="1">
        <text>ATP + protein L-histidine = ADP + protein N-phospho-L-histidine.</text>
        <dbReference type="EC" id="2.7.13.3"/>
    </reaction>
</comment>
<dbReference type="RefSeq" id="WP_039231755.1">
    <property type="nucleotide sequence ID" value="NZ_JWIR02000009.1"/>
</dbReference>
<keyword evidence="12" id="KW-0902">Two-component regulatory system</keyword>
<evidence type="ECO:0000256" key="4">
    <source>
        <dbReference type="ARBA" id="ARBA00022475"/>
    </source>
</evidence>
<evidence type="ECO:0000256" key="11">
    <source>
        <dbReference type="ARBA" id="ARBA00022989"/>
    </source>
</evidence>
<feature type="transmembrane region" description="Helical" evidence="13">
    <location>
        <begin position="235"/>
        <end position="256"/>
    </location>
</feature>
<evidence type="ECO:0000256" key="10">
    <source>
        <dbReference type="ARBA" id="ARBA00022840"/>
    </source>
</evidence>
<evidence type="ECO:0000256" key="8">
    <source>
        <dbReference type="ARBA" id="ARBA00022741"/>
    </source>
</evidence>
<dbReference type="InterPro" id="IPR029151">
    <property type="entry name" value="Sensor-like_sf"/>
</dbReference>
<keyword evidence="9 15" id="KW-0418">Kinase</keyword>
<dbReference type="Gene3D" id="3.30.450.20">
    <property type="entry name" value="PAS domain"/>
    <property type="match status" value="2"/>
</dbReference>
<evidence type="ECO:0000259" key="14">
    <source>
        <dbReference type="PROSITE" id="PS50109"/>
    </source>
</evidence>
<keyword evidence="10" id="KW-0067">ATP-binding</keyword>
<dbReference type="CDD" id="cd00075">
    <property type="entry name" value="HATPase"/>
    <property type="match status" value="1"/>
</dbReference>
<dbReference type="PANTHER" id="PTHR43065:SF10">
    <property type="entry name" value="PEROXIDE STRESS-ACTIVATED HISTIDINE KINASE MAK3"/>
    <property type="match status" value="1"/>
</dbReference>
<dbReference type="GO" id="GO:0005524">
    <property type="term" value="F:ATP binding"/>
    <property type="evidence" value="ECO:0007669"/>
    <property type="project" value="UniProtKB-KW"/>
</dbReference>
<dbReference type="OrthoDB" id="9815750at2"/>
<dbReference type="InterPro" id="IPR005467">
    <property type="entry name" value="His_kinase_dom"/>
</dbReference>
<dbReference type="PRINTS" id="PR00344">
    <property type="entry name" value="BCTRLSENSOR"/>
</dbReference>
<feature type="domain" description="Histidine kinase" evidence="14">
    <location>
        <begin position="286"/>
        <end position="492"/>
    </location>
</feature>
<reference evidence="15" key="1">
    <citation type="submission" date="2015-02" db="EMBL/GenBank/DDBJ databases">
        <title>Genome Assembly of Bacillaceae bacterium MTCC 8252.</title>
        <authorList>
            <person name="Verma A."/>
            <person name="Khatri I."/>
            <person name="Mual P."/>
            <person name="Subramanian S."/>
            <person name="Krishnamurthi S."/>
        </authorList>
    </citation>
    <scope>NUCLEOTIDE SEQUENCE [LARGE SCALE GENOMIC DNA]</scope>
    <source>
        <strain evidence="15">MTCC 8252</strain>
    </source>
</reference>
<gene>
    <name evidence="15" type="ORF">QY95_04056</name>
</gene>
<dbReference type="CDD" id="cd00082">
    <property type="entry name" value="HisKA"/>
    <property type="match status" value="1"/>
</dbReference>
<keyword evidence="7 13" id="KW-0812">Transmembrane</keyword>
<dbReference type="Pfam" id="PF02518">
    <property type="entry name" value="HATPase_c"/>
    <property type="match status" value="1"/>
</dbReference>
<sequence length="496" mass="56071">MNKRERFIYFLIVLLPSVLFTISCYHFLLDRAGEKQQERMEWVASVHRNQVDQFINETKVSMDILTISLAEEWTDINHIETMLNEVAGSDPRYGGIYLLDFEGNVRVGTNDLLKQYNLRNKPYIKEAMLIKDTAVANEPETLSNNQPVIAIAVPVMKEEEIQAILVSHIRVDYIRNIMEMLTPDYGISIENTNQIPILSVSEEAQQANRTVKYPLAELPWNVVVTADELDNNHSIPLTLMIGIVAVVLLHVLFLLIKYMMLKRQTRLERVQQEAQKLELVGTLAASTAHEIRNPLTGIKGLVQLLHEKSTCPEDELYFSVIDKEIARINQIVSELLILGKPTVQHLQTADLKEIIHDVNPLIRSEANLYSVEYNVVLPEEPIFVSLHVDRMKQVLLNLAKNAFEAMNHTGQLNITVLKETSHCHIMIKDTGPGIKKEDLDLIFKPFYTSKEDGTGLGLVVCKRIIESFGGSIEIASEPGEGTLVTITLPLESPSHP</sequence>
<dbReference type="AlphaFoldDB" id="A0A0F5IAL4"/>
<evidence type="ECO:0000256" key="5">
    <source>
        <dbReference type="ARBA" id="ARBA00022553"/>
    </source>
</evidence>
<dbReference type="InterPro" id="IPR004358">
    <property type="entry name" value="Sig_transdc_His_kin-like_C"/>
</dbReference>
<evidence type="ECO:0000256" key="7">
    <source>
        <dbReference type="ARBA" id="ARBA00022692"/>
    </source>
</evidence>
<evidence type="ECO:0000313" key="15">
    <source>
        <dbReference type="EMBL" id="KKB42639.1"/>
    </source>
</evidence>
<evidence type="ECO:0000256" key="9">
    <source>
        <dbReference type="ARBA" id="ARBA00022777"/>
    </source>
</evidence>
<evidence type="ECO:0000256" key="13">
    <source>
        <dbReference type="SAM" id="Phobius"/>
    </source>
</evidence>
<evidence type="ECO:0000313" key="16">
    <source>
        <dbReference type="Proteomes" id="UP000031563"/>
    </source>
</evidence>
<dbReference type="SUPFAM" id="SSF55874">
    <property type="entry name" value="ATPase domain of HSP90 chaperone/DNA topoisomerase II/histidine kinase"/>
    <property type="match status" value="1"/>
</dbReference>
<dbReference type="SMART" id="SM00387">
    <property type="entry name" value="HATPase_c"/>
    <property type="match status" value="1"/>
</dbReference>
<dbReference type="STRING" id="1221996.QY95_04056"/>
<keyword evidence="5" id="KW-0597">Phosphoprotein</keyword>
<dbReference type="InterPro" id="IPR003594">
    <property type="entry name" value="HATPase_dom"/>
</dbReference>
<dbReference type="Gene3D" id="3.30.565.10">
    <property type="entry name" value="Histidine kinase-like ATPase, C-terminal domain"/>
    <property type="match status" value="1"/>
</dbReference>
<name>A0A0F5IAL4_BACTR</name>
<keyword evidence="6" id="KW-0808">Transferase</keyword>
<organism evidence="15 16">
    <name type="scientific">Bacillus thermotolerans</name>
    <name type="common">Quasibacillus thermotolerans</name>
    <dbReference type="NCBI Taxonomy" id="1221996"/>
    <lineage>
        <taxon>Bacteria</taxon>
        <taxon>Bacillati</taxon>
        <taxon>Bacillota</taxon>
        <taxon>Bacilli</taxon>
        <taxon>Bacillales</taxon>
        <taxon>Bacillaceae</taxon>
        <taxon>Bacillus</taxon>
    </lineage>
</organism>
<dbReference type="SUPFAM" id="SSF103190">
    <property type="entry name" value="Sensory domain-like"/>
    <property type="match status" value="1"/>
</dbReference>
<evidence type="ECO:0000256" key="3">
    <source>
        <dbReference type="ARBA" id="ARBA00012438"/>
    </source>
</evidence>
<comment type="subcellular location">
    <subcellularLocation>
        <location evidence="2">Cell membrane</location>
        <topology evidence="2">Multi-pass membrane protein</topology>
    </subcellularLocation>
</comment>
<evidence type="ECO:0000256" key="12">
    <source>
        <dbReference type="ARBA" id="ARBA00023012"/>
    </source>
</evidence>
<evidence type="ECO:0000256" key="1">
    <source>
        <dbReference type="ARBA" id="ARBA00000085"/>
    </source>
</evidence>
<dbReference type="InterPro" id="IPR036890">
    <property type="entry name" value="HATPase_C_sf"/>
</dbReference>
<evidence type="ECO:0000256" key="6">
    <source>
        <dbReference type="ARBA" id="ARBA00022679"/>
    </source>
</evidence>
<proteinExistence type="predicted"/>
<protein>
    <recommendedName>
        <fullName evidence="3">histidine kinase</fullName>
        <ecNumber evidence="3">2.7.13.3</ecNumber>
    </recommendedName>
</protein>
<dbReference type="EMBL" id="JWIR02000009">
    <property type="protein sequence ID" value="KKB42639.1"/>
    <property type="molecule type" value="Genomic_DNA"/>
</dbReference>
<feature type="transmembrane region" description="Helical" evidence="13">
    <location>
        <begin position="7"/>
        <end position="28"/>
    </location>
</feature>
<keyword evidence="8" id="KW-0547">Nucleotide-binding</keyword>
<keyword evidence="4" id="KW-1003">Cell membrane</keyword>
<dbReference type="InterPro" id="IPR003661">
    <property type="entry name" value="HisK_dim/P_dom"/>
</dbReference>
<dbReference type="Pfam" id="PF00512">
    <property type="entry name" value="HisKA"/>
    <property type="match status" value="1"/>
</dbReference>
<dbReference type="GO" id="GO:0000155">
    <property type="term" value="F:phosphorelay sensor kinase activity"/>
    <property type="evidence" value="ECO:0007669"/>
    <property type="project" value="InterPro"/>
</dbReference>
<dbReference type="GO" id="GO:0005886">
    <property type="term" value="C:plasma membrane"/>
    <property type="evidence" value="ECO:0007669"/>
    <property type="project" value="UniProtKB-SubCell"/>
</dbReference>
<dbReference type="PANTHER" id="PTHR43065">
    <property type="entry name" value="SENSOR HISTIDINE KINASE"/>
    <property type="match status" value="1"/>
</dbReference>
<accession>A0A0F5I1Z6</accession>
<dbReference type="Proteomes" id="UP000031563">
    <property type="component" value="Unassembled WGS sequence"/>
</dbReference>
<keyword evidence="11 13" id="KW-1133">Transmembrane helix</keyword>
<dbReference type="PROSITE" id="PS51257">
    <property type="entry name" value="PROKAR_LIPOPROTEIN"/>
    <property type="match status" value="1"/>
</dbReference>
<dbReference type="InterPro" id="IPR036097">
    <property type="entry name" value="HisK_dim/P_sf"/>
</dbReference>
<dbReference type="SMART" id="SM00388">
    <property type="entry name" value="HisKA"/>
    <property type="match status" value="1"/>
</dbReference>
<keyword evidence="13" id="KW-0472">Membrane</keyword>
<dbReference type="PROSITE" id="PS50109">
    <property type="entry name" value="HIS_KIN"/>
    <property type="match status" value="1"/>
</dbReference>